<comment type="caution">
    <text evidence="9">The sequence shown here is derived from an EMBL/GenBank/DDBJ whole genome shotgun (WGS) entry which is preliminary data.</text>
</comment>
<feature type="transmembrane region" description="Helical" evidence="7">
    <location>
        <begin position="122"/>
        <end position="140"/>
    </location>
</feature>
<feature type="transmembrane region" description="Helical" evidence="7">
    <location>
        <begin position="12"/>
        <end position="32"/>
    </location>
</feature>
<feature type="transmembrane region" description="Helical" evidence="7">
    <location>
        <begin position="178"/>
        <end position="197"/>
    </location>
</feature>
<evidence type="ECO:0000256" key="5">
    <source>
        <dbReference type="ARBA" id="ARBA00022989"/>
    </source>
</evidence>
<evidence type="ECO:0000256" key="3">
    <source>
        <dbReference type="ARBA" id="ARBA00022475"/>
    </source>
</evidence>
<evidence type="ECO:0000313" key="9">
    <source>
        <dbReference type="EMBL" id="TGJ76491.1"/>
    </source>
</evidence>
<feature type="transmembrane region" description="Helical" evidence="7">
    <location>
        <begin position="98"/>
        <end position="115"/>
    </location>
</feature>
<feature type="transmembrane region" description="Helical" evidence="7">
    <location>
        <begin position="209"/>
        <end position="230"/>
    </location>
</feature>
<dbReference type="PANTHER" id="PTHR42920:SF5">
    <property type="entry name" value="EAMA DOMAIN-CONTAINING PROTEIN"/>
    <property type="match status" value="1"/>
</dbReference>
<feature type="transmembrane region" description="Helical" evidence="7">
    <location>
        <begin position="242"/>
        <end position="259"/>
    </location>
</feature>
<evidence type="ECO:0000259" key="8">
    <source>
        <dbReference type="Pfam" id="PF00892"/>
    </source>
</evidence>
<dbReference type="EMBL" id="SRMQ01000005">
    <property type="protein sequence ID" value="TGJ76491.1"/>
    <property type="molecule type" value="Genomic_DNA"/>
</dbReference>
<evidence type="ECO:0000256" key="4">
    <source>
        <dbReference type="ARBA" id="ARBA00022692"/>
    </source>
</evidence>
<dbReference type="AlphaFoldDB" id="A0A4Z0YB71"/>
<evidence type="ECO:0000256" key="7">
    <source>
        <dbReference type="SAM" id="Phobius"/>
    </source>
</evidence>
<organism evidence="9 10">
    <name type="scientific">Caproiciproducens galactitolivorans</name>
    <dbReference type="NCBI Taxonomy" id="642589"/>
    <lineage>
        <taxon>Bacteria</taxon>
        <taxon>Bacillati</taxon>
        <taxon>Bacillota</taxon>
        <taxon>Clostridia</taxon>
        <taxon>Eubacteriales</taxon>
        <taxon>Acutalibacteraceae</taxon>
        <taxon>Caproiciproducens</taxon>
    </lineage>
</organism>
<keyword evidence="4 7" id="KW-0812">Transmembrane</keyword>
<accession>A0A4Z0YB71</accession>
<evidence type="ECO:0000256" key="1">
    <source>
        <dbReference type="ARBA" id="ARBA00004651"/>
    </source>
</evidence>
<dbReference type="RefSeq" id="WP_135659191.1">
    <property type="nucleotide sequence ID" value="NZ_SRMQ01000005.1"/>
</dbReference>
<feature type="transmembrane region" description="Helical" evidence="7">
    <location>
        <begin position="38"/>
        <end position="60"/>
    </location>
</feature>
<protein>
    <submittedName>
        <fullName evidence="9">Putative DMT superfamily transporter inner membrane protein</fullName>
    </submittedName>
</protein>
<dbReference type="InterPro" id="IPR051258">
    <property type="entry name" value="Diverse_Substrate_Transporter"/>
</dbReference>
<dbReference type="OrthoDB" id="9804865at2"/>
<gene>
    <name evidence="9" type="ORF">CAGA_14020</name>
</gene>
<evidence type="ECO:0000256" key="6">
    <source>
        <dbReference type="ARBA" id="ARBA00023136"/>
    </source>
</evidence>
<evidence type="ECO:0000313" key="10">
    <source>
        <dbReference type="Proteomes" id="UP000297714"/>
    </source>
</evidence>
<proteinExistence type="inferred from homology"/>
<dbReference type="InterPro" id="IPR000620">
    <property type="entry name" value="EamA_dom"/>
</dbReference>
<dbReference type="SUPFAM" id="SSF103481">
    <property type="entry name" value="Multidrug resistance efflux transporter EmrE"/>
    <property type="match status" value="2"/>
</dbReference>
<comment type="similarity">
    <text evidence="2">Belongs to the EamA transporter family.</text>
</comment>
<dbReference type="InterPro" id="IPR037185">
    <property type="entry name" value="EmrE-like"/>
</dbReference>
<keyword evidence="3" id="KW-1003">Cell membrane</keyword>
<keyword evidence="10" id="KW-1185">Reference proteome</keyword>
<sequence>MEIKNKAMAADLGLVFITIIWGSGFVVVKNTVDAIPPGYMIAMRFGIAVGLMCLIFFNRLKKLNWNCIKSGIILGLLMFISYYLQTVGIQYTTAGNNAFLTAVYVVVVPFLYWIIRKEKPDAYNIFAALLCIVGIGLLTLRSGFSMNTGDMLSLFCGITFAAQIVAVSILAEKNDPILISFTQFVVTAIFAFAVALFTEPFPEEMDTNAVLSTFYIGICCTLIALVLQTVCQKYTPPARASLIMSLESLFGSIFGIIFLSESLTMKTFFGSILIFLSIMISEMKPSFLKLEKKSLEVPDHSK</sequence>
<evidence type="ECO:0000256" key="2">
    <source>
        <dbReference type="ARBA" id="ARBA00007362"/>
    </source>
</evidence>
<feature type="transmembrane region" description="Helical" evidence="7">
    <location>
        <begin position="72"/>
        <end position="92"/>
    </location>
</feature>
<feature type="domain" description="EamA" evidence="8">
    <location>
        <begin position="10"/>
        <end position="139"/>
    </location>
</feature>
<reference evidence="9 10" key="1">
    <citation type="submission" date="2019-04" db="EMBL/GenBank/DDBJ databases">
        <authorList>
            <person name="Poehlein A."/>
            <person name="Bengelsdorf F.R."/>
            <person name="Duerre P."/>
            <person name="Daniel R."/>
        </authorList>
    </citation>
    <scope>NUCLEOTIDE SEQUENCE [LARGE SCALE GENOMIC DNA]</scope>
    <source>
        <strain evidence="9 10">BS-1</strain>
    </source>
</reference>
<dbReference type="Proteomes" id="UP000297714">
    <property type="component" value="Unassembled WGS sequence"/>
</dbReference>
<keyword evidence="5 7" id="KW-1133">Transmembrane helix</keyword>
<comment type="subcellular location">
    <subcellularLocation>
        <location evidence="1">Cell membrane</location>
        <topology evidence="1">Multi-pass membrane protein</topology>
    </subcellularLocation>
</comment>
<keyword evidence="6 7" id="KW-0472">Membrane</keyword>
<dbReference type="Pfam" id="PF00892">
    <property type="entry name" value="EamA"/>
    <property type="match status" value="2"/>
</dbReference>
<dbReference type="GO" id="GO:0005886">
    <property type="term" value="C:plasma membrane"/>
    <property type="evidence" value="ECO:0007669"/>
    <property type="project" value="UniProtKB-SubCell"/>
</dbReference>
<dbReference type="PANTHER" id="PTHR42920">
    <property type="entry name" value="OS03G0707200 PROTEIN-RELATED"/>
    <property type="match status" value="1"/>
</dbReference>
<feature type="domain" description="EamA" evidence="8">
    <location>
        <begin position="148"/>
        <end position="280"/>
    </location>
</feature>
<name>A0A4Z0YB71_9FIRM</name>
<feature type="transmembrane region" description="Helical" evidence="7">
    <location>
        <begin position="152"/>
        <end position="171"/>
    </location>
</feature>